<evidence type="ECO:0000313" key="2">
    <source>
        <dbReference type="Proteomes" id="UP001218218"/>
    </source>
</evidence>
<keyword evidence="2" id="KW-1185">Reference proteome</keyword>
<protein>
    <submittedName>
        <fullName evidence="1">Uncharacterized protein</fullName>
    </submittedName>
</protein>
<proteinExistence type="predicted"/>
<reference evidence="1" key="1">
    <citation type="submission" date="2023-03" db="EMBL/GenBank/DDBJ databases">
        <title>Massive genome expansion in bonnet fungi (Mycena s.s.) driven by repeated elements and novel gene families across ecological guilds.</title>
        <authorList>
            <consortium name="Lawrence Berkeley National Laboratory"/>
            <person name="Harder C.B."/>
            <person name="Miyauchi S."/>
            <person name="Viragh M."/>
            <person name="Kuo A."/>
            <person name="Thoen E."/>
            <person name="Andreopoulos B."/>
            <person name="Lu D."/>
            <person name="Skrede I."/>
            <person name="Drula E."/>
            <person name="Henrissat B."/>
            <person name="Morin E."/>
            <person name="Kohler A."/>
            <person name="Barry K."/>
            <person name="LaButti K."/>
            <person name="Morin E."/>
            <person name="Salamov A."/>
            <person name="Lipzen A."/>
            <person name="Mereny Z."/>
            <person name="Hegedus B."/>
            <person name="Baldrian P."/>
            <person name="Stursova M."/>
            <person name="Weitz H."/>
            <person name="Taylor A."/>
            <person name="Grigoriev I.V."/>
            <person name="Nagy L.G."/>
            <person name="Martin F."/>
            <person name="Kauserud H."/>
        </authorList>
    </citation>
    <scope>NUCLEOTIDE SEQUENCE</scope>
    <source>
        <strain evidence="1">CBHHK002</strain>
    </source>
</reference>
<evidence type="ECO:0000313" key="1">
    <source>
        <dbReference type="EMBL" id="KAJ7363065.1"/>
    </source>
</evidence>
<sequence length="101" mass="11893">MRKRPAAAIKNFNEKLAELKIEHCPGCREEGFHIKLTHEELCTRSSGDIMEPRRWSNENNTNPTYMPQFNVPPCLQYLTDMEEMPIARTKTIMQVRWTKGR</sequence>
<name>A0AAD7AMV4_9AGAR</name>
<dbReference type="EMBL" id="JARIHO010000004">
    <property type="protein sequence ID" value="KAJ7363065.1"/>
    <property type="molecule type" value="Genomic_DNA"/>
</dbReference>
<comment type="caution">
    <text evidence="1">The sequence shown here is derived from an EMBL/GenBank/DDBJ whole genome shotgun (WGS) entry which is preliminary data.</text>
</comment>
<organism evidence="1 2">
    <name type="scientific">Mycena albidolilacea</name>
    <dbReference type="NCBI Taxonomy" id="1033008"/>
    <lineage>
        <taxon>Eukaryota</taxon>
        <taxon>Fungi</taxon>
        <taxon>Dikarya</taxon>
        <taxon>Basidiomycota</taxon>
        <taxon>Agaricomycotina</taxon>
        <taxon>Agaricomycetes</taxon>
        <taxon>Agaricomycetidae</taxon>
        <taxon>Agaricales</taxon>
        <taxon>Marasmiineae</taxon>
        <taxon>Mycenaceae</taxon>
        <taxon>Mycena</taxon>
    </lineage>
</organism>
<dbReference type="AlphaFoldDB" id="A0AAD7AMV4"/>
<gene>
    <name evidence="1" type="ORF">DFH08DRAFT_682815</name>
</gene>
<dbReference type="Proteomes" id="UP001218218">
    <property type="component" value="Unassembled WGS sequence"/>
</dbReference>
<accession>A0AAD7AMV4</accession>